<organism evidence="3 4">
    <name type="scientific">Rothia dentocariosa</name>
    <dbReference type="NCBI Taxonomy" id="2047"/>
    <lineage>
        <taxon>Bacteria</taxon>
        <taxon>Bacillati</taxon>
        <taxon>Actinomycetota</taxon>
        <taxon>Actinomycetes</taxon>
        <taxon>Micrococcales</taxon>
        <taxon>Micrococcaceae</taxon>
        <taxon>Rothia</taxon>
    </lineage>
</organism>
<evidence type="ECO:0000313" key="3">
    <source>
        <dbReference type="EMBL" id="PAK85131.1"/>
    </source>
</evidence>
<evidence type="ECO:0000313" key="4">
    <source>
        <dbReference type="Proteomes" id="UP000216195"/>
    </source>
</evidence>
<feature type="transmembrane region" description="Helical" evidence="2">
    <location>
        <begin position="65"/>
        <end position="86"/>
    </location>
</feature>
<feature type="transmembrane region" description="Helical" evidence="2">
    <location>
        <begin position="133"/>
        <end position="151"/>
    </location>
</feature>
<protein>
    <submittedName>
        <fullName evidence="3">Uncharacterized protein</fullName>
    </submittedName>
</protein>
<gene>
    <name evidence="3" type="ORF">B8W87_08505</name>
</gene>
<dbReference type="Proteomes" id="UP000216195">
    <property type="component" value="Unassembled WGS sequence"/>
</dbReference>
<feature type="compositionally biased region" description="Basic and acidic residues" evidence="1">
    <location>
        <begin position="1"/>
        <end position="10"/>
    </location>
</feature>
<accession>A0AAE5KPV0</accession>
<reference evidence="3 4" key="1">
    <citation type="submission" date="2017-04" db="EMBL/GenBank/DDBJ databases">
        <title>Kefir bacterial isolates.</title>
        <authorList>
            <person name="Kim Y."/>
            <person name="Blasche S."/>
            <person name="Patil K.R."/>
        </authorList>
    </citation>
    <scope>NUCLEOTIDE SEQUENCE [LARGE SCALE GENOMIC DNA]</scope>
    <source>
        <strain evidence="3 4">OG2-1</strain>
    </source>
</reference>
<dbReference type="EMBL" id="NCWU01000011">
    <property type="protein sequence ID" value="PAK85131.1"/>
    <property type="molecule type" value="Genomic_DNA"/>
</dbReference>
<dbReference type="RefSeq" id="WP_095343805.1">
    <property type="nucleotide sequence ID" value="NZ_NCWU01000011.1"/>
</dbReference>
<feature type="region of interest" description="Disordered" evidence="1">
    <location>
        <begin position="1"/>
        <end position="36"/>
    </location>
</feature>
<dbReference type="AlphaFoldDB" id="A0AAE5KPV0"/>
<evidence type="ECO:0000256" key="1">
    <source>
        <dbReference type="SAM" id="MobiDB-lite"/>
    </source>
</evidence>
<keyword evidence="2" id="KW-0812">Transmembrane</keyword>
<feature type="compositionally biased region" description="Low complexity" evidence="1">
    <location>
        <begin position="229"/>
        <end position="251"/>
    </location>
</feature>
<keyword evidence="2" id="KW-1133">Transmembrane helix</keyword>
<name>A0AAE5KPV0_9MICC</name>
<comment type="caution">
    <text evidence="3">The sequence shown here is derived from an EMBL/GenBank/DDBJ whole genome shotgun (WGS) entry which is preliminary data.</text>
</comment>
<evidence type="ECO:0000256" key="2">
    <source>
        <dbReference type="SAM" id="Phobius"/>
    </source>
</evidence>
<sequence>MSEQSSKENSAEQNPQDAVKPWAASQPSDDQASTVPRQYAHPGAANQTEASIAVTTAYPKFPFRWLYGVRIVVTAVSLWLSVRILYKLVTTILDGYVSLALTEIIEAPQVIGYPVYEIMQIIAVVLYLRSKGLGYILGVNILGLIVQLPSLPKLIENLLRLDIFFEYAKASTYLDWGLYIIDVALCIFFIVITIREYSRRQRMKTTQAQPVYAATPHASVPQVVVPQTPEVPAQTQGAQAQTSQSQHAQTQNPPEQPLM</sequence>
<feature type="region of interest" description="Disordered" evidence="1">
    <location>
        <begin position="229"/>
        <end position="259"/>
    </location>
</feature>
<feature type="compositionally biased region" description="Polar residues" evidence="1">
    <location>
        <begin position="25"/>
        <end position="36"/>
    </location>
</feature>
<feature type="transmembrane region" description="Helical" evidence="2">
    <location>
        <begin position="110"/>
        <end position="128"/>
    </location>
</feature>
<feature type="transmembrane region" description="Helical" evidence="2">
    <location>
        <begin position="176"/>
        <end position="194"/>
    </location>
</feature>
<proteinExistence type="predicted"/>
<keyword evidence="2" id="KW-0472">Membrane</keyword>